<evidence type="ECO:0000313" key="1">
    <source>
        <dbReference type="EMBL" id="KAJ2798021.1"/>
    </source>
</evidence>
<feature type="non-terminal residue" evidence="1">
    <location>
        <position position="287"/>
    </location>
</feature>
<evidence type="ECO:0000313" key="2">
    <source>
        <dbReference type="Proteomes" id="UP001140087"/>
    </source>
</evidence>
<dbReference type="EMBL" id="JANBUN010001465">
    <property type="protein sequence ID" value="KAJ2798021.1"/>
    <property type="molecule type" value="Genomic_DNA"/>
</dbReference>
<sequence length="287" mass="30674">MADVFGAPMVGAPVATFQFSRDSLWHGLRAVFARLAPEAKRSLAEGLGSLVGPLCRAVLAAEGAEFVDALRVFSEIVGASEAPSVWPAVAQCEQITPVGFARAILGCDDVRRQLEADEVSSLSDGALEACSRRLRPVLDWINPFLGSLDLPGDVDAIGVLLEELVLAVGTSRRLSPVVRALCLRTGVAIIQHCFKQPPGKTLSTENGHFVLGPFLNRHFSMLVDVAQGRSELSKSDLLLADTEELVYTMVREDLTWTLKAVSEYGEAALEASTCGSVDMDPSDAPPV</sequence>
<protein>
    <submittedName>
        <fullName evidence="1">Uncharacterized protein</fullName>
    </submittedName>
</protein>
<dbReference type="Proteomes" id="UP001140087">
    <property type="component" value="Unassembled WGS sequence"/>
</dbReference>
<reference evidence="1" key="1">
    <citation type="submission" date="2022-07" db="EMBL/GenBank/DDBJ databases">
        <title>Phylogenomic reconstructions and comparative analyses of Kickxellomycotina fungi.</title>
        <authorList>
            <person name="Reynolds N.K."/>
            <person name="Stajich J.E."/>
            <person name="Barry K."/>
            <person name="Grigoriev I.V."/>
            <person name="Crous P."/>
            <person name="Smith M.E."/>
        </authorList>
    </citation>
    <scope>NUCLEOTIDE SEQUENCE</scope>
    <source>
        <strain evidence="1">BCRC 34780</strain>
    </source>
</reference>
<proteinExistence type="predicted"/>
<comment type="caution">
    <text evidence="1">The sequence shown here is derived from an EMBL/GenBank/DDBJ whole genome shotgun (WGS) entry which is preliminary data.</text>
</comment>
<accession>A0ACC1L087</accession>
<keyword evidence="2" id="KW-1185">Reference proteome</keyword>
<gene>
    <name evidence="1" type="ORF">H4R21_004090</name>
</gene>
<organism evidence="1 2">
    <name type="scientific">Coemansia helicoidea</name>
    <dbReference type="NCBI Taxonomy" id="1286919"/>
    <lineage>
        <taxon>Eukaryota</taxon>
        <taxon>Fungi</taxon>
        <taxon>Fungi incertae sedis</taxon>
        <taxon>Zoopagomycota</taxon>
        <taxon>Kickxellomycotina</taxon>
        <taxon>Kickxellomycetes</taxon>
        <taxon>Kickxellales</taxon>
        <taxon>Kickxellaceae</taxon>
        <taxon>Coemansia</taxon>
    </lineage>
</organism>
<name>A0ACC1L087_9FUNG</name>